<protein>
    <submittedName>
        <fullName evidence="1">Uncharacterized protein</fullName>
    </submittedName>
</protein>
<keyword evidence="2" id="KW-1185">Reference proteome</keyword>
<evidence type="ECO:0000313" key="1">
    <source>
        <dbReference type="EMBL" id="KAJ1114237.1"/>
    </source>
</evidence>
<name>A0AAV7NDU1_PLEWA</name>
<reference evidence="1" key="1">
    <citation type="journal article" date="2022" name="bioRxiv">
        <title>Sequencing and chromosome-scale assembly of the giantPleurodeles waltlgenome.</title>
        <authorList>
            <person name="Brown T."/>
            <person name="Elewa A."/>
            <person name="Iarovenko S."/>
            <person name="Subramanian E."/>
            <person name="Araus A.J."/>
            <person name="Petzold A."/>
            <person name="Susuki M."/>
            <person name="Suzuki K.-i.T."/>
            <person name="Hayashi T."/>
            <person name="Toyoda A."/>
            <person name="Oliveira C."/>
            <person name="Osipova E."/>
            <person name="Leigh N.D."/>
            <person name="Simon A."/>
            <person name="Yun M.H."/>
        </authorList>
    </citation>
    <scope>NUCLEOTIDE SEQUENCE</scope>
    <source>
        <strain evidence="1">20211129_DDA</strain>
        <tissue evidence="1">Liver</tissue>
    </source>
</reference>
<gene>
    <name evidence="1" type="ORF">NDU88_002476</name>
</gene>
<dbReference type="EMBL" id="JANPWB010000012">
    <property type="protein sequence ID" value="KAJ1114237.1"/>
    <property type="molecule type" value="Genomic_DNA"/>
</dbReference>
<dbReference type="AlphaFoldDB" id="A0AAV7NDU1"/>
<comment type="caution">
    <text evidence="1">The sequence shown here is derived from an EMBL/GenBank/DDBJ whole genome shotgun (WGS) entry which is preliminary data.</text>
</comment>
<sequence>MCVVTCYGLAQKGEHGLAVLQVWLPHREALPGGGPKRRDSPTPTPTSYALPEVVKEGSGRLLVAAVCCLDAGDHVSQHGLAGQAWIGAVCVRASAVLAVQIVGNRTGECCRGQPLFISSYLASAIRDLRPGGSLPDQHDRCLVTLLLRAYSGAGSGCGRLQEHRPELDLEDTVSCGSPPCLGNLGETADALGLWGRSLGQLGCGFYPPLLIALWWPTGDPGPSLSDLAEAPLLTTCRACSEAGLEPRGPVSEKATAAG</sequence>
<organism evidence="1 2">
    <name type="scientific">Pleurodeles waltl</name>
    <name type="common">Iberian ribbed newt</name>
    <dbReference type="NCBI Taxonomy" id="8319"/>
    <lineage>
        <taxon>Eukaryota</taxon>
        <taxon>Metazoa</taxon>
        <taxon>Chordata</taxon>
        <taxon>Craniata</taxon>
        <taxon>Vertebrata</taxon>
        <taxon>Euteleostomi</taxon>
        <taxon>Amphibia</taxon>
        <taxon>Batrachia</taxon>
        <taxon>Caudata</taxon>
        <taxon>Salamandroidea</taxon>
        <taxon>Salamandridae</taxon>
        <taxon>Pleurodelinae</taxon>
        <taxon>Pleurodeles</taxon>
    </lineage>
</organism>
<accession>A0AAV7NDU1</accession>
<dbReference type="Proteomes" id="UP001066276">
    <property type="component" value="Chromosome 8"/>
</dbReference>
<evidence type="ECO:0000313" key="2">
    <source>
        <dbReference type="Proteomes" id="UP001066276"/>
    </source>
</evidence>
<proteinExistence type="predicted"/>